<evidence type="ECO:0000256" key="4">
    <source>
        <dbReference type="ARBA" id="ARBA00022759"/>
    </source>
</evidence>
<dbReference type="InterPro" id="IPR041588">
    <property type="entry name" value="Integrase_H2C2"/>
</dbReference>
<dbReference type="Proteomes" id="UP000765509">
    <property type="component" value="Unassembled WGS sequence"/>
</dbReference>
<dbReference type="FunFam" id="1.10.340.70:FF:000001">
    <property type="entry name" value="Retrovirus-related Pol polyprotein from transposon gypsy-like Protein"/>
    <property type="match status" value="1"/>
</dbReference>
<comment type="caution">
    <text evidence="10">The sequence shown here is derived from an EMBL/GenBank/DDBJ whole genome shotgun (WGS) entry which is preliminary data.</text>
</comment>
<name>A0A9Q3GUW5_9BASI</name>
<dbReference type="InterPro" id="IPR050951">
    <property type="entry name" value="Retrovirus_Pol_polyprotein"/>
</dbReference>
<evidence type="ECO:0000313" key="11">
    <source>
        <dbReference type="Proteomes" id="UP000765509"/>
    </source>
</evidence>
<keyword evidence="2" id="KW-0548">Nucleotidyltransferase</keyword>
<evidence type="ECO:0000256" key="2">
    <source>
        <dbReference type="ARBA" id="ARBA00022695"/>
    </source>
</evidence>
<dbReference type="Pfam" id="PF17917">
    <property type="entry name" value="RT_RNaseH"/>
    <property type="match status" value="1"/>
</dbReference>
<sequence>MSFENEKYPVDKDPYEWCLRQSKRLKAIDPQMNIQMRNHKLLTKIPELEHAVKCRCKQNCTLDDIANTSQDIRKRTNRGKFTPYKSSGFREEQLSGPLCQQLSNGKEKVYAIEKVPEEESPTEDSESDSMGDAIREQSDDDQDPREEFLLEYQEETPVEIQDIKLEAGMPQNTANKNLCKHTHDAQTFLVTPTKGMAYIHGKSTKVTVCIDKAQHPLIIDSGENCSIVAREYLDNHFPNWEEQLLPTKAKNFKSASGRMTSIGTIIKDIIIPHRKANIRLNPELVVLENAHIQGFLQGTDYQRMYGIDIQNSKTRHITIGTTKETKFSLDIYQISPQDPLEEILYEFREGQFSTTLTSKQKLSLLKMLTKNRPAFAIGEEPLCKVKGHYIKLYLDVERPYPPILRRPPYPASLETKEEIEKHINELLDMNFIKRIGHNEMVEITRRDGKSRLCGDFRDLNNYTKAVSFGQQELLALGHKVSGLCLAIDQNKVSAVLKKPLPKSIKEVQSFPGLASCYRNHIKNFSHITSSLYKLCSKDVVFEITKERRDAYERIKHEFTNAPVLILPEFELPFKLYIDAACSQGLGAALNQRQIVDGEPREGVICYISRQLKDSEARYGATQTEFLCLVWALEKLHYYLEGAVFEVYTDCKALNYLLNMKGTNRHILRWQIAIQHYRGNGTIIYKEGKSHTNADGLSRWPLDNVKSNTAYDPEVPAKIPIHFMEIDMRRNFRFSEWAPGSGTLESGNIDSVGTETPILEISSSELHKEFFRAVLESYAKHKQCGVLLQLLQQNYRSPELESQLEEPWLRAYKDDKFFLVDGLLYHREKHRSALTVVDRDHISLILQECHDCPYMGHMSEDRTRERVASTAWWPKWEQELSEYIKTCERCQKGKQEKWEEVWVTSTYRGTQRPMRNHQYGLGHRTYPRRQSKLQCLPNHS</sequence>
<evidence type="ECO:0000256" key="3">
    <source>
        <dbReference type="ARBA" id="ARBA00022722"/>
    </source>
</evidence>
<evidence type="ECO:0000259" key="8">
    <source>
        <dbReference type="Pfam" id="PF17917"/>
    </source>
</evidence>
<dbReference type="SUPFAM" id="SSF56672">
    <property type="entry name" value="DNA/RNA polymerases"/>
    <property type="match status" value="1"/>
</dbReference>
<proteinExistence type="predicted"/>
<keyword evidence="6" id="KW-0695">RNA-directed DNA polymerase</keyword>
<dbReference type="Pfam" id="PF17921">
    <property type="entry name" value="Integrase_H2C2"/>
    <property type="match status" value="1"/>
</dbReference>
<evidence type="ECO:0000259" key="9">
    <source>
        <dbReference type="Pfam" id="PF17921"/>
    </source>
</evidence>
<dbReference type="FunFam" id="3.30.70.270:FF:000020">
    <property type="entry name" value="Transposon Tf2-6 polyprotein-like Protein"/>
    <property type="match status" value="1"/>
</dbReference>
<keyword evidence="5" id="KW-0378">Hydrolase</keyword>
<feature type="domain" description="Integrase zinc-binding" evidence="9">
    <location>
        <begin position="836"/>
        <end position="893"/>
    </location>
</feature>
<dbReference type="Gene3D" id="3.30.70.270">
    <property type="match status" value="1"/>
</dbReference>
<dbReference type="Gene3D" id="1.10.340.70">
    <property type="match status" value="1"/>
</dbReference>
<protein>
    <recommendedName>
        <fullName evidence="12">Reverse transcriptase RNase H-like domain-containing protein</fullName>
    </recommendedName>
</protein>
<accession>A0A9Q3GUW5</accession>
<keyword evidence="3" id="KW-0540">Nuclease</keyword>
<dbReference type="AlphaFoldDB" id="A0A9Q3GUW5"/>
<gene>
    <name evidence="10" type="ORF">O181_019937</name>
</gene>
<feature type="compositionally biased region" description="Acidic residues" evidence="7">
    <location>
        <begin position="118"/>
        <end position="129"/>
    </location>
</feature>
<dbReference type="EMBL" id="AVOT02005881">
    <property type="protein sequence ID" value="MBW0480222.1"/>
    <property type="molecule type" value="Genomic_DNA"/>
</dbReference>
<dbReference type="Gene3D" id="3.10.10.10">
    <property type="entry name" value="HIV Type 1 Reverse Transcriptase, subunit A, domain 1"/>
    <property type="match status" value="1"/>
</dbReference>
<keyword evidence="4" id="KW-0255">Endonuclease</keyword>
<feature type="region of interest" description="Disordered" evidence="7">
    <location>
        <begin position="114"/>
        <end position="143"/>
    </location>
</feature>
<evidence type="ECO:0000256" key="7">
    <source>
        <dbReference type="SAM" id="MobiDB-lite"/>
    </source>
</evidence>
<dbReference type="GO" id="GO:0003964">
    <property type="term" value="F:RNA-directed DNA polymerase activity"/>
    <property type="evidence" value="ECO:0007669"/>
    <property type="project" value="UniProtKB-KW"/>
</dbReference>
<dbReference type="InterPro" id="IPR043502">
    <property type="entry name" value="DNA/RNA_pol_sf"/>
</dbReference>
<dbReference type="CDD" id="cd09274">
    <property type="entry name" value="RNase_HI_RT_Ty3"/>
    <property type="match status" value="1"/>
</dbReference>
<evidence type="ECO:0000256" key="1">
    <source>
        <dbReference type="ARBA" id="ARBA00022679"/>
    </source>
</evidence>
<feature type="domain" description="Reverse transcriptase RNase H-like" evidence="8">
    <location>
        <begin position="569"/>
        <end position="676"/>
    </location>
</feature>
<keyword evidence="1" id="KW-0808">Transferase</keyword>
<dbReference type="InterPro" id="IPR041373">
    <property type="entry name" value="RT_RNaseH"/>
</dbReference>
<dbReference type="PANTHER" id="PTHR37984:SF5">
    <property type="entry name" value="PROTEIN NYNRIN-LIKE"/>
    <property type="match status" value="1"/>
</dbReference>
<reference evidence="10" key="1">
    <citation type="submission" date="2021-03" db="EMBL/GenBank/DDBJ databases">
        <title>Draft genome sequence of rust myrtle Austropuccinia psidii MF-1, a brazilian biotype.</title>
        <authorList>
            <person name="Quecine M.C."/>
            <person name="Pachon D.M.R."/>
            <person name="Bonatelli M.L."/>
            <person name="Correr F.H."/>
            <person name="Franceschini L.M."/>
            <person name="Leite T.F."/>
            <person name="Margarido G.R.A."/>
            <person name="Almeida C.A."/>
            <person name="Ferrarezi J.A."/>
            <person name="Labate C.A."/>
        </authorList>
    </citation>
    <scope>NUCLEOTIDE SEQUENCE</scope>
    <source>
        <strain evidence="10">MF-1</strain>
    </source>
</reference>
<evidence type="ECO:0000256" key="6">
    <source>
        <dbReference type="ARBA" id="ARBA00022918"/>
    </source>
</evidence>
<dbReference type="GO" id="GO:0016787">
    <property type="term" value="F:hydrolase activity"/>
    <property type="evidence" value="ECO:0007669"/>
    <property type="project" value="UniProtKB-KW"/>
</dbReference>
<dbReference type="PANTHER" id="PTHR37984">
    <property type="entry name" value="PROTEIN CBG26694"/>
    <property type="match status" value="1"/>
</dbReference>
<evidence type="ECO:0000256" key="5">
    <source>
        <dbReference type="ARBA" id="ARBA00022801"/>
    </source>
</evidence>
<keyword evidence="11" id="KW-1185">Reference proteome</keyword>
<dbReference type="InterPro" id="IPR043128">
    <property type="entry name" value="Rev_trsase/Diguanyl_cyclase"/>
</dbReference>
<dbReference type="GO" id="GO:0004519">
    <property type="term" value="F:endonuclease activity"/>
    <property type="evidence" value="ECO:0007669"/>
    <property type="project" value="UniProtKB-KW"/>
</dbReference>
<evidence type="ECO:0000313" key="10">
    <source>
        <dbReference type="EMBL" id="MBW0480222.1"/>
    </source>
</evidence>
<organism evidence="10 11">
    <name type="scientific">Austropuccinia psidii MF-1</name>
    <dbReference type="NCBI Taxonomy" id="1389203"/>
    <lineage>
        <taxon>Eukaryota</taxon>
        <taxon>Fungi</taxon>
        <taxon>Dikarya</taxon>
        <taxon>Basidiomycota</taxon>
        <taxon>Pucciniomycotina</taxon>
        <taxon>Pucciniomycetes</taxon>
        <taxon>Pucciniales</taxon>
        <taxon>Sphaerophragmiaceae</taxon>
        <taxon>Austropuccinia</taxon>
    </lineage>
</organism>
<evidence type="ECO:0008006" key="12">
    <source>
        <dbReference type="Google" id="ProtNLM"/>
    </source>
</evidence>